<dbReference type="AlphaFoldDB" id="A0A016RR54"/>
<organism evidence="2 3">
    <name type="scientific">Ancylostoma ceylanicum</name>
    <dbReference type="NCBI Taxonomy" id="53326"/>
    <lineage>
        <taxon>Eukaryota</taxon>
        <taxon>Metazoa</taxon>
        <taxon>Ecdysozoa</taxon>
        <taxon>Nematoda</taxon>
        <taxon>Chromadorea</taxon>
        <taxon>Rhabditida</taxon>
        <taxon>Rhabditina</taxon>
        <taxon>Rhabditomorpha</taxon>
        <taxon>Strongyloidea</taxon>
        <taxon>Ancylostomatidae</taxon>
        <taxon>Ancylostomatinae</taxon>
        <taxon>Ancylostoma</taxon>
    </lineage>
</organism>
<proteinExistence type="predicted"/>
<evidence type="ECO:0000256" key="1">
    <source>
        <dbReference type="SAM" id="MobiDB-lite"/>
    </source>
</evidence>
<dbReference type="EMBL" id="JARK01001733">
    <property type="protein sequence ID" value="EYB80890.1"/>
    <property type="molecule type" value="Genomic_DNA"/>
</dbReference>
<evidence type="ECO:0000313" key="2">
    <source>
        <dbReference type="EMBL" id="EYB80890.1"/>
    </source>
</evidence>
<evidence type="ECO:0000313" key="3">
    <source>
        <dbReference type="Proteomes" id="UP000024635"/>
    </source>
</evidence>
<dbReference type="Proteomes" id="UP000024635">
    <property type="component" value="Unassembled WGS sequence"/>
</dbReference>
<comment type="caution">
    <text evidence="2">The sequence shown here is derived from an EMBL/GenBank/DDBJ whole genome shotgun (WGS) entry which is preliminary data.</text>
</comment>
<keyword evidence="3" id="KW-1185">Reference proteome</keyword>
<name>A0A016RR54_9BILA</name>
<sequence length="70" mass="7708">MKRDTQIRDDDVDCWQAYSPLDPRPLGRDSSFRIDGISGNNTGRPVAHNALPGDPMPLQVSLPPTCGPYK</sequence>
<gene>
    <name evidence="2" type="primary">Acey_s0397.g690</name>
    <name evidence="2" type="ORF">Y032_0397g690</name>
</gene>
<accession>A0A016RR54</accession>
<reference evidence="3" key="1">
    <citation type="journal article" date="2015" name="Nat. Genet.">
        <title>The genome and transcriptome of the zoonotic hookworm Ancylostoma ceylanicum identify infection-specific gene families.</title>
        <authorList>
            <person name="Schwarz E.M."/>
            <person name="Hu Y."/>
            <person name="Antoshechkin I."/>
            <person name="Miller M.M."/>
            <person name="Sternberg P.W."/>
            <person name="Aroian R.V."/>
        </authorList>
    </citation>
    <scope>NUCLEOTIDE SEQUENCE</scope>
    <source>
        <strain evidence="3">HY135</strain>
    </source>
</reference>
<feature type="region of interest" description="Disordered" evidence="1">
    <location>
        <begin position="25"/>
        <end position="70"/>
    </location>
</feature>
<protein>
    <submittedName>
        <fullName evidence="2">Uncharacterized protein</fullName>
    </submittedName>
</protein>